<reference evidence="2" key="1">
    <citation type="journal article" date="2011" name="Science">
        <title>The plant cell wall-decomposing machinery underlies the functional diversity of forest fungi.</title>
        <authorList>
            <person name="Eastwood D.C."/>
            <person name="Floudas D."/>
            <person name="Binder M."/>
            <person name="Majcherczyk A."/>
            <person name="Schneider P."/>
            <person name="Aerts A."/>
            <person name="Asiegbu F.O."/>
            <person name="Baker S.E."/>
            <person name="Barry K."/>
            <person name="Bendiksby M."/>
            <person name="Blumentritt M."/>
            <person name="Coutinho P.M."/>
            <person name="Cullen D."/>
            <person name="de Vries R.P."/>
            <person name="Gathman A."/>
            <person name="Goodell B."/>
            <person name="Henrissat B."/>
            <person name="Ihrmark K."/>
            <person name="Kauserud H."/>
            <person name="Kohler A."/>
            <person name="LaButti K."/>
            <person name="Lapidus A."/>
            <person name="Lavin J.L."/>
            <person name="Lee Y.-H."/>
            <person name="Lindquist E."/>
            <person name="Lilly W."/>
            <person name="Lucas S."/>
            <person name="Morin E."/>
            <person name="Murat C."/>
            <person name="Oguiza J.A."/>
            <person name="Park J."/>
            <person name="Pisabarro A.G."/>
            <person name="Riley R."/>
            <person name="Rosling A."/>
            <person name="Salamov A."/>
            <person name="Schmidt O."/>
            <person name="Schmutz J."/>
            <person name="Skrede I."/>
            <person name="Stenlid J."/>
            <person name="Wiebenga A."/>
            <person name="Xie X."/>
            <person name="Kuees U."/>
            <person name="Hibbett D.S."/>
            <person name="Hoffmeister D."/>
            <person name="Hoegberg N."/>
            <person name="Martin F."/>
            <person name="Grigoriev I.V."/>
            <person name="Watkinson S.C."/>
        </authorList>
    </citation>
    <scope>NUCLEOTIDE SEQUENCE [LARGE SCALE GENOMIC DNA]</scope>
    <source>
        <strain evidence="2">S7.9</strain>
    </source>
</reference>
<proteinExistence type="predicted"/>
<protein>
    <submittedName>
        <fullName evidence="1">Uncharacterized protein</fullName>
    </submittedName>
</protein>
<dbReference type="GeneID" id="18819993"/>
<evidence type="ECO:0000313" key="1">
    <source>
        <dbReference type="EMBL" id="EGO23024.1"/>
    </source>
</evidence>
<dbReference type="RefSeq" id="XP_007320264.1">
    <property type="nucleotide sequence ID" value="XM_007320202.1"/>
</dbReference>
<dbReference type="KEGG" id="sla:SERLADRAFT_471662"/>
<organism evidence="2">
    <name type="scientific">Serpula lacrymans var. lacrymans (strain S7.9)</name>
    <name type="common">Dry rot fungus</name>
    <dbReference type="NCBI Taxonomy" id="578457"/>
    <lineage>
        <taxon>Eukaryota</taxon>
        <taxon>Fungi</taxon>
        <taxon>Dikarya</taxon>
        <taxon>Basidiomycota</taxon>
        <taxon>Agaricomycotina</taxon>
        <taxon>Agaricomycetes</taxon>
        <taxon>Agaricomycetidae</taxon>
        <taxon>Boletales</taxon>
        <taxon>Coniophorineae</taxon>
        <taxon>Serpulaceae</taxon>
        <taxon>Serpula</taxon>
    </lineage>
</organism>
<name>F8P1J5_SERL9</name>
<dbReference type="AlphaFoldDB" id="F8P1J5"/>
<dbReference type="Proteomes" id="UP000008064">
    <property type="component" value="Unassembled WGS sequence"/>
</dbReference>
<dbReference type="HOGENOM" id="CLU_3033844_0_0_1"/>
<sequence length="55" mass="6248">MKGSHDVDYVPLIAVVVQYIAGQLRDKILVALNQRGFSKFKLTRSHKLIRVLPQS</sequence>
<evidence type="ECO:0000313" key="2">
    <source>
        <dbReference type="Proteomes" id="UP000008064"/>
    </source>
</evidence>
<accession>F8P1J5</accession>
<gene>
    <name evidence="1" type="ORF">SERLADRAFT_471662</name>
</gene>
<dbReference type="EMBL" id="GL945436">
    <property type="protein sequence ID" value="EGO23024.1"/>
    <property type="molecule type" value="Genomic_DNA"/>
</dbReference>